<proteinExistence type="inferred from homology"/>
<keyword evidence="3" id="KW-1003">Cell membrane</keyword>
<dbReference type="EMBL" id="LC494329">
    <property type="protein sequence ID" value="BBM62665.1"/>
    <property type="molecule type" value="Genomic_DNA"/>
</dbReference>
<evidence type="ECO:0000256" key="4">
    <source>
        <dbReference type="ARBA" id="ARBA00022679"/>
    </source>
</evidence>
<dbReference type="InterPro" id="IPR043149">
    <property type="entry name" value="TagF_N"/>
</dbReference>
<evidence type="ECO:0000256" key="3">
    <source>
        <dbReference type="ARBA" id="ARBA00022475"/>
    </source>
</evidence>
<accession>A0A5A4U454</accession>
<evidence type="ECO:0000256" key="6">
    <source>
        <dbReference type="ARBA" id="ARBA00023136"/>
    </source>
</evidence>
<dbReference type="Pfam" id="PF04464">
    <property type="entry name" value="Glyphos_transf"/>
    <property type="match status" value="1"/>
</dbReference>
<evidence type="ECO:0000256" key="2">
    <source>
        <dbReference type="ARBA" id="ARBA00010488"/>
    </source>
</evidence>
<evidence type="ECO:0000313" key="7">
    <source>
        <dbReference type="EMBL" id="BBM62665.1"/>
    </source>
</evidence>
<dbReference type="Gene3D" id="3.40.50.11820">
    <property type="match status" value="1"/>
</dbReference>
<dbReference type="GO" id="GO:0005886">
    <property type="term" value="C:plasma membrane"/>
    <property type="evidence" value="ECO:0007669"/>
    <property type="project" value="UniProtKB-SubCell"/>
</dbReference>
<evidence type="ECO:0000256" key="5">
    <source>
        <dbReference type="ARBA" id="ARBA00022944"/>
    </source>
</evidence>
<sequence>MTILRKAAHVFFDNLLSVFCLPFKLNNRVCIFNSTGNVNYNFNSRFLFEFITKQCDSQLMCYFVVNDDVLREKLLNSGHRNIISSKSFKNKILILQAKAWICSTIEPPVGCFIKRRQRIVYHLGHGVPLKNIGMAENQISLVKRINRYIKLRMFSHVTCYSLFFKDVLYRAFNKNDAIDYLFLGQPRNDTILAESGECKIDLTISSLGSFSEKEFFQSKKILYCPTWRNYAKTRFFPFTDFDPIELNRFLEQKNIIIFTREHPYYKFEKPRGIENIKRIVPLNADVLPDVTPYLSCFDLMITDYSSIFIDFMITEKPVAFIPYDLEKYEKLVGFSKPYKEITSGKYIHSFSQFLHVIGNDSFSGYTKEYLSNFNVKSRGNCLEHYLKIQELIKLD</sequence>
<dbReference type="Gene3D" id="3.40.50.12580">
    <property type="match status" value="1"/>
</dbReference>
<name>A0A5A4U454_ESCAL</name>
<dbReference type="PANTHER" id="PTHR37316:SF3">
    <property type="entry name" value="TEICHOIC ACID GLYCEROL-PHOSPHATE TRANSFERASE"/>
    <property type="match status" value="1"/>
</dbReference>
<dbReference type="InterPro" id="IPR043148">
    <property type="entry name" value="TagF_C"/>
</dbReference>
<dbReference type="GO" id="GO:0047355">
    <property type="term" value="F:CDP-glycerol glycerophosphotransferase activity"/>
    <property type="evidence" value="ECO:0007669"/>
    <property type="project" value="InterPro"/>
</dbReference>
<dbReference type="InterPro" id="IPR051612">
    <property type="entry name" value="Teichoic_Acid_Biosynth"/>
</dbReference>
<protein>
    <submittedName>
        <fullName evidence="7">Predicted glycosyltransferase</fullName>
    </submittedName>
</protein>
<dbReference type="PANTHER" id="PTHR37316">
    <property type="entry name" value="TEICHOIC ACID GLYCEROL-PHOSPHATE PRIMASE"/>
    <property type="match status" value="1"/>
</dbReference>
<evidence type="ECO:0000256" key="1">
    <source>
        <dbReference type="ARBA" id="ARBA00004202"/>
    </source>
</evidence>
<dbReference type="AlphaFoldDB" id="A0A5A4U454"/>
<reference evidence="7" key="1">
    <citation type="submission" date="2019-07" db="EMBL/GenBank/DDBJ databases">
        <title>Overview of O-antigen diversity of Escherichia albertii, an emerging enteropathogen; genetic structure, serology, and development of O-genotyping method.</title>
        <authorList>
            <person name="Ooka T."/>
            <person name="Seto K."/>
            <person name="Ogura Y."/>
            <person name="Iguchi A."/>
            <person name="Imura N."/>
            <person name="Honda M."/>
            <person name="Etoh Y."/>
            <person name="Ikeda T."/>
            <person name="Sugitani W."/>
            <person name="Konno T."/>
            <person name="Kawano K."/>
            <person name="Kudo Y."/>
            <person name="Murakami K."/>
            <person name="Hayashi T."/>
            <person name="Nishi J."/>
        </authorList>
    </citation>
    <scope>NUCLEOTIDE SEQUENCE</scope>
    <source>
        <strain evidence="7">K7756</strain>
    </source>
</reference>
<keyword evidence="6" id="KW-0472">Membrane</keyword>
<dbReference type="GO" id="GO:0019350">
    <property type="term" value="P:teichoic acid biosynthetic process"/>
    <property type="evidence" value="ECO:0007669"/>
    <property type="project" value="UniProtKB-KW"/>
</dbReference>
<comment type="similarity">
    <text evidence="2">Belongs to the CDP-glycerol glycerophosphotransferase family.</text>
</comment>
<dbReference type="InterPro" id="IPR007554">
    <property type="entry name" value="Glycerophosphate_synth"/>
</dbReference>
<dbReference type="SUPFAM" id="SSF53756">
    <property type="entry name" value="UDP-Glycosyltransferase/glycogen phosphorylase"/>
    <property type="match status" value="1"/>
</dbReference>
<organism evidence="7">
    <name type="scientific">Escherichia albertii</name>
    <dbReference type="NCBI Taxonomy" id="208962"/>
    <lineage>
        <taxon>Bacteria</taxon>
        <taxon>Pseudomonadati</taxon>
        <taxon>Pseudomonadota</taxon>
        <taxon>Gammaproteobacteria</taxon>
        <taxon>Enterobacterales</taxon>
        <taxon>Enterobacteriaceae</taxon>
        <taxon>Escherichia</taxon>
    </lineage>
</organism>
<keyword evidence="5" id="KW-0777">Teichoic acid biosynthesis</keyword>
<dbReference type="RefSeq" id="WP_072243670.1">
    <property type="nucleotide sequence ID" value="NZ_BBWC01000020.1"/>
</dbReference>
<keyword evidence="4 7" id="KW-0808">Transferase</keyword>
<comment type="subcellular location">
    <subcellularLocation>
        <location evidence="1">Cell membrane</location>
        <topology evidence="1">Peripheral membrane protein</topology>
    </subcellularLocation>
</comment>